<evidence type="ECO:0000313" key="2">
    <source>
        <dbReference type="EMBL" id="CBH13209.1"/>
    </source>
</evidence>
<dbReference type="Proteomes" id="UP000002316">
    <property type="component" value="Chromosome 8"/>
</dbReference>
<dbReference type="AlphaFoldDB" id="C9ZUX1"/>
<protein>
    <submittedName>
        <fullName evidence="2">T. brucei spp.-specific protein</fullName>
    </submittedName>
</protein>
<dbReference type="VEuPathDB" id="TriTrypDB:Tbg972.8.1590"/>
<dbReference type="GeneID" id="23863321"/>
<name>C9ZUX1_TRYB9</name>
<dbReference type="RefSeq" id="XP_011775486.1">
    <property type="nucleotide sequence ID" value="XM_011777184.1"/>
</dbReference>
<reference evidence="3" key="1">
    <citation type="journal article" date="2010" name="PLoS Negl. Trop. Dis.">
        <title>The genome sequence of Trypanosoma brucei gambiense, causative agent of chronic human african trypanosomiasis.</title>
        <authorList>
            <person name="Jackson A.P."/>
            <person name="Sanders M."/>
            <person name="Berry A."/>
            <person name="McQuillan J."/>
            <person name="Aslett M.A."/>
            <person name="Quail M.A."/>
            <person name="Chukualim B."/>
            <person name="Capewell P."/>
            <person name="MacLeod A."/>
            <person name="Melville S.E."/>
            <person name="Gibson W."/>
            <person name="Barry J.D."/>
            <person name="Berriman M."/>
            <person name="Hertz-Fowler C."/>
        </authorList>
    </citation>
    <scope>NUCLEOTIDE SEQUENCE [LARGE SCALE GENOMIC DNA]</scope>
    <source>
        <strain evidence="3">MHOM/CI/86/DAL972</strain>
    </source>
</reference>
<gene>
    <name evidence="2" type="ORF">TbgDal_VIII1590</name>
</gene>
<accession>C9ZUX1</accession>
<proteinExistence type="predicted"/>
<dbReference type="EMBL" id="FN554971">
    <property type="protein sequence ID" value="CBH13209.1"/>
    <property type="molecule type" value="Genomic_DNA"/>
</dbReference>
<evidence type="ECO:0000313" key="3">
    <source>
        <dbReference type="Proteomes" id="UP000002316"/>
    </source>
</evidence>
<evidence type="ECO:0000256" key="1">
    <source>
        <dbReference type="SAM" id="MobiDB-lite"/>
    </source>
</evidence>
<sequence>MAVASLRDLYMQTKNLPVSQVPGECCPSCLPPGLCAYSLRPPRCVAGGGVGGLTWPPFYHSPPSPPPTSVLKLSAWKRRRRYGMQDPSRSECDWGDSQKKKPSGTK</sequence>
<feature type="compositionally biased region" description="Basic and acidic residues" evidence="1">
    <location>
        <begin position="88"/>
        <end position="99"/>
    </location>
</feature>
<dbReference type="KEGG" id="tbg:TbgDal_VIII1590"/>
<organism evidence="2 3">
    <name type="scientific">Trypanosoma brucei gambiense (strain MHOM/CI/86/DAL972)</name>
    <dbReference type="NCBI Taxonomy" id="679716"/>
    <lineage>
        <taxon>Eukaryota</taxon>
        <taxon>Discoba</taxon>
        <taxon>Euglenozoa</taxon>
        <taxon>Kinetoplastea</taxon>
        <taxon>Metakinetoplastina</taxon>
        <taxon>Trypanosomatida</taxon>
        <taxon>Trypanosomatidae</taxon>
        <taxon>Trypanosoma</taxon>
    </lineage>
</organism>
<feature type="region of interest" description="Disordered" evidence="1">
    <location>
        <begin position="81"/>
        <end position="106"/>
    </location>
</feature>